<keyword evidence="1" id="KW-0812">Transmembrane</keyword>
<dbReference type="Proteomes" id="UP000219281">
    <property type="component" value="Unassembled WGS sequence"/>
</dbReference>
<evidence type="ECO:0000259" key="2">
    <source>
        <dbReference type="SMART" id="SM00850"/>
    </source>
</evidence>
<feature type="transmembrane region" description="Helical" evidence="1">
    <location>
        <begin position="111"/>
        <end position="134"/>
    </location>
</feature>
<dbReference type="RefSeq" id="WP_097132500.1">
    <property type="nucleotide sequence ID" value="NZ_OCMT01000003.1"/>
</dbReference>
<proteinExistence type="predicted"/>
<sequence length="275" mass="31579">MKTHRYSLVWIRLVVSFLAAFHININGHWDLIPKAIVNPLFYVAFILSVGISYLILYIIHTNNDKLNRTHPWRKNRIKRIFLQILHGVVVPALADLVLISIFFIVSGRISWIPLFVFHDMGTVLIFIAFVNVIYQVPISLFVTIPAAKQVAEILEIKHNGVDVVLNVSTDILYIYKDQKNVKIKIISGHEYSKKDSISNIVQTYANTSLCQVNQSAIVNLEMIKGVNTGTRSKTLDLLFKPQFIELISSSELDKLYVTRKFMQDFKDQRKKYMAG</sequence>
<dbReference type="GO" id="GO:0003677">
    <property type="term" value="F:DNA binding"/>
    <property type="evidence" value="ECO:0007669"/>
    <property type="project" value="UniProtKB-KW"/>
</dbReference>
<dbReference type="AlphaFoldDB" id="A0A286A759"/>
<organism evidence="3 4">
    <name type="scientific">Pedobacter xixiisoli</name>
    <dbReference type="NCBI Taxonomy" id="1476464"/>
    <lineage>
        <taxon>Bacteria</taxon>
        <taxon>Pseudomonadati</taxon>
        <taxon>Bacteroidota</taxon>
        <taxon>Sphingobacteriia</taxon>
        <taxon>Sphingobacteriales</taxon>
        <taxon>Sphingobacteriaceae</taxon>
        <taxon>Pedobacter</taxon>
    </lineage>
</organism>
<dbReference type="Pfam" id="PF04397">
    <property type="entry name" value="LytTR"/>
    <property type="match status" value="1"/>
</dbReference>
<gene>
    <name evidence="3" type="ORF">SAMN06297358_2657</name>
</gene>
<feature type="transmembrane region" description="Helical" evidence="1">
    <location>
        <begin position="80"/>
        <end position="105"/>
    </location>
</feature>
<feature type="transmembrane region" description="Helical" evidence="1">
    <location>
        <begin position="40"/>
        <end position="59"/>
    </location>
</feature>
<name>A0A286A759_9SPHI</name>
<keyword evidence="4" id="KW-1185">Reference proteome</keyword>
<protein>
    <submittedName>
        <fullName evidence="3">LytTr DNA-binding domain-containing protein</fullName>
    </submittedName>
</protein>
<dbReference type="SMART" id="SM00850">
    <property type="entry name" value="LytTR"/>
    <property type="match status" value="1"/>
</dbReference>
<feature type="transmembrane region" description="Helical" evidence="1">
    <location>
        <begin position="7"/>
        <end position="25"/>
    </location>
</feature>
<feature type="domain" description="HTH LytTR-type" evidence="2">
    <location>
        <begin position="160"/>
        <end position="270"/>
    </location>
</feature>
<keyword evidence="3" id="KW-0238">DNA-binding</keyword>
<evidence type="ECO:0000256" key="1">
    <source>
        <dbReference type="SAM" id="Phobius"/>
    </source>
</evidence>
<evidence type="ECO:0000313" key="4">
    <source>
        <dbReference type="Proteomes" id="UP000219281"/>
    </source>
</evidence>
<dbReference type="Gene3D" id="2.40.50.1020">
    <property type="entry name" value="LytTr DNA-binding domain"/>
    <property type="match status" value="1"/>
</dbReference>
<dbReference type="EMBL" id="OCMT01000003">
    <property type="protein sequence ID" value="SOD17727.1"/>
    <property type="molecule type" value="Genomic_DNA"/>
</dbReference>
<evidence type="ECO:0000313" key="3">
    <source>
        <dbReference type="EMBL" id="SOD17727.1"/>
    </source>
</evidence>
<keyword evidence="1" id="KW-1133">Transmembrane helix</keyword>
<dbReference type="InterPro" id="IPR007492">
    <property type="entry name" value="LytTR_DNA-bd_dom"/>
</dbReference>
<reference evidence="4" key="1">
    <citation type="submission" date="2017-09" db="EMBL/GenBank/DDBJ databases">
        <authorList>
            <person name="Varghese N."/>
            <person name="Submissions S."/>
        </authorList>
    </citation>
    <scope>NUCLEOTIDE SEQUENCE [LARGE SCALE GENOMIC DNA]</scope>
    <source>
        <strain evidence="4">CGMCC 1.12803</strain>
    </source>
</reference>
<keyword evidence="1" id="KW-0472">Membrane</keyword>
<accession>A0A286A759</accession>